<dbReference type="InterPro" id="IPR051803">
    <property type="entry name" value="TA_system_RelE-like_toxin"/>
</dbReference>
<comment type="similarity">
    <text evidence="1 3">Belongs to the RelE toxin family.</text>
</comment>
<evidence type="ECO:0000256" key="2">
    <source>
        <dbReference type="ARBA" id="ARBA00022649"/>
    </source>
</evidence>
<dbReference type="OrthoDB" id="7173315at2"/>
<dbReference type="RefSeq" id="WP_069909362.1">
    <property type="nucleotide sequence ID" value="NZ_LAJE02000158.1"/>
</dbReference>
<evidence type="ECO:0000313" key="4">
    <source>
        <dbReference type="EMBL" id="OEO31432.1"/>
    </source>
</evidence>
<name>A0A1E5XS42_9HYPH</name>
<dbReference type="Gene3D" id="3.30.2310.20">
    <property type="entry name" value="RelE-like"/>
    <property type="match status" value="1"/>
</dbReference>
<dbReference type="InterPro" id="IPR007712">
    <property type="entry name" value="RelE/ParE_toxin"/>
</dbReference>
<gene>
    <name evidence="4" type="ORF">VW23_016125</name>
</gene>
<proteinExistence type="inferred from homology"/>
<dbReference type="Pfam" id="PF05016">
    <property type="entry name" value="ParE_toxin"/>
    <property type="match status" value="1"/>
</dbReference>
<keyword evidence="2" id="KW-1277">Toxin-antitoxin system</keyword>
<evidence type="ECO:0000313" key="5">
    <source>
        <dbReference type="Proteomes" id="UP000095463"/>
    </source>
</evidence>
<dbReference type="PANTHER" id="PTHR33755:SF9">
    <property type="entry name" value="TOXIN PARE1"/>
    <property type="match status" value="1"/>
</dbReference>
<sequence>MPPPRISPAAQQDIDEIYLYGVLTYGPKQADSYTNSLRGAVLLIAEHPFMGRERDEVRPPIRLWHHEAHHLFYDLIDGTVVVQRVLHHSADWTELF</sequence>
<accession>A0A1E5XS42</accession>
<reference evidence="4 5" key="1">
    <citation type="journal article" date="2015" name="Genome Announc.">
        <title>Genome Assemblies of Three Soil-Associated Devosia species: D. insulae, D. limi, and D. soli.</title>
        <authorList>
            <person name="Hassan Y.I."/>
            <person name="Lepp D."/>
            <person name="Zhou T."/>
        </authorList>
    </citation>
    <scope>NUCLEOTIDE SEQUENCE [LARGE SCALE GENOMIC DNA]</scope>
    <source>
        <strain evidence="4 5">DS-56</strain>
    </source>
</reference>
<dbReference type="InterPro" id="IPR035093">
    <property type="entry name" value="RelE/ParE_toxin_dom_sf"/>
</dbReference>
<organism evidence="4 5">
    <name type="scientific">Devosia insulae DS-56</name>
    <dbReference type="NCBI Taxonomy" id="1116389"/>
    <lineage>
        <taxon>Bacteria</taxon>
        <taxon>Pseudomonadati</taxon>
        <taxon>Pseudomonadota</taxon>
        <taxon>Alphaproteobacteria</taxon>
        <taxon>Hyphomicrobiales</taxon>
        <taxon>Devosiaceae</taxon>
        <taxon>Devosia</taxon>
    </lineage>
</organism>
<dbReference type="InterPro" id="IPR028344">
    <property type="entry name" value="ParE1/4"/>
</dbReference>
<evidence type="ECO:0000256" key="3">
    <source>
        <dbReference type="PIRNR" id="PIRNR029218"/>
    </source>
</evidence>
<dbReference type="Proteomes" id="UP000095463">
    <property type="component" value="Unassembled WGS sequence"/>
</dbReference>
<evidence type="ECO:0000256" key="1">
    <source>
        <dbReference type="ARBA" id="ARBA00006226"/>
    </source>
</evidence>
<dbReference type="AlphaFoldDB" id="A0A1E5XS42"/>
<protein>
    <recommendedName>
        <fullName evidence="3">Toxin</fullName>
    </recommendedName>
</protein>
<dbReference type="PANTHER" id="PTHR33755">
    <property type="entry name" value="TOXIN PARE1-RELATED"/>
    <property type="match status" value="1"/>
</dbReference>
<dbReference type="EMBL" id="LAJE02000158">
    <property type="protein sequence ID" value="OEO31432.1"/>
    <property type="molecule type" value="Genomic_DNA"/>
</dbReference>
<dbReference type="PIRSF" id="PIRSF029218">
    <property type="entry name" value="ParE"/>
    <property type="match status" value="1"/>
</dbReference>
<keyword evidence="5" id="KW-1185">Reference proteome</keyword>
<comment type="caution">
    <text evidence="4">The sequence shown here is derived from an EMBL/GenBank/DDBJ whole genome shotgun (WGS) entry which is preliminary data.</text>
</comment>